<feature type="transmembrane region" description="Helical" evidence="6">
    <location>
        <begin position="158"/>
        <end position="177"/>
    </location>
</feature>
<keyword evidence="3 6" id="KW-0812">Transmembrane</keyword>
<gene>
    <name evidence="8" type="ORF">D0435_08850</name>
</gene>
<keyword evidence="5 6" id="KW-0472">Membrane</keyword>
<dbReference type="RefSeq" id="WP_160202044.1">
    <property type="nucleotide sequence ID" value="NZ_QXWK01000015.1"/>
</dbReference>
<organism evidence="8 9">
    <name type="scientific">Anaerotruncus colihominis</name>
    <dbReference type="NCBI Taxonomy" id="169435"/>
    <lineage>
        <taxon>Bacteria</taxon>
        <taxon>Bacillati</taxon>
        <taxon>Bacillota</taxon>
        <taxon>Clostridia</taxon>
        <taxon>Eubacteriales</taxon>
        <taxon>Oscillospiraceae</taxon>
        <taxon>Anaerotruncus</taxon>
    </lineage>
</organism>
<dbReference type="InterPro" id="IPR051461">
    <property type="entry name" value="UPF0750_membrane"/>
</dbReference>
<proteinExistence type="predicted"/>
<evidence type="ECO:0000256" key="5">
    <source>
        <dbReference type="ARBA" id="ARBA00023136"/>
    </source>
</evidence>
<dbReference type="Pfam" id="PF02588">
    <property type="entry name" value="YitT_membrane"/>
    <property type="match status" value="1"/>
</dbReference>
<dbReference type="Proteomes" id="UP000446866">
    <property type="component" value="Unassembled WGS sequence"/>
</dbReference>
<name>A0A845QP02_9FIRM</name>
<sequence length="290" mass="32340">MELTKKQRTKKELRRILFCTAGALLYAFNLRSFVRTGGLFPGGFAGITILLQQIADTFLGLSIPYTVLYIPLNLVPIYIGIKYLGKRFTFYSVYVIVLSSFMTDILSAVTITYDVLLICIFGGILNGVAISLALYVGASAGGTDFISIYFSQKKGIDAWNYIFMGNVCILVAAGILFGFDKALYSIIFQFCSTQVIQMLYKRYQKHTLLIITEQPNVIYGRIKAITNHDATHFKGIGCYQGTERNMLYSVVSSEEVNKVLAAIMDADPGAFVNVIKTEQIGGWFYNRPND</sequence>
<evidence type="ECO:0000256" key="2">
    <source>
        <dbReference type="ARBA" id="ARBA00022475"/>
    </source>
</evidence>
<keyword evidence="9" id="KW-1185">Reference proteome</keyword>
<evidence type="ECO:0000256" key="4">
    <source>
        <dbReference type="ARBA" id="ARBA00022989"/>
    </source>
</evidence>
<dbReference type="AlphaFoldDB" id="A0A845QP02"/>
<reference evidence="8 9" key="1">
    <citation type="submission" date="2018-08" db="EMBL/GenBank/DDBJ databases">
        <title>Murine metabolic-syndrome-specific gut microbial biobank.</title>
        <authorList>
            <person name="Liu C."/>
        </authorList>
    </citation>
    <scope>NUCLEOTIDE SEQUENCE [LARGE SCALE GENOMIC DNA]</scope>
    <source>
        <strain evidence="8 9">28</strain>
    </source>
</reference>
<accession>A0A845QP02</accession>
<evidence type="ECO:0000256" key="1">
    <source>
        <dbReference type="ARBA" id="ARBA00004651"/>
    </source>
</evidence>
<dbReference type="GO" id="GO:0005886">
    <property type="term" value="C:plasma membrane"/>
    <property type="evidence" value="ECO:0007669"/>
    <property type="project" value="UniProtKB-SubCell"/>
</dbReference>
<dbReference type="InterPro" id="IPR003740">
    <property type="entry name" value="YitT"/>
</dbReference>
<dbReference type="InterPro" id="IPR015867">
    <property type="entry name" value="N-reg_PII/ATP_PRibTrfase_C"/>
</dbReference>
<feature type="transmembrane region" description="Helical" evidence="6">
    <location>
        <begin position="115"/>
        <end position="137"/>
    </location>
</feature>
<dbReference type="PIRSF" id="PIRSF006483">
    <property type="entry name" value="Membrane_protein_YitT"/>
    <property type="match status" value="1"/>
</dbReference>
<evidence type="ECO:0000256" key="3">
    <source>
        <dbReference type="ARBA" id="ARBA00022692"/>
    </source>
</evidence>
<comment type="subcellular location">
    <subcellularLocation>
        <location evidence="1">Cell membrane</location>
        <topology evidence="1">Multi-pass membrane protein</topology>
    </subcellularLocation>
</comment>
<dbReference type="Gene3D" id="3.30.70.120">
    <property type="match status" value="1"/>
</dbReference>
<feature type="transmembrane region" description="Helical" evidence="6">
    <location>
        <begin position="61"/>
        <end position="81"/>
    </location>
</feature>
<evidence type="ECO:0000313" key="8">
    <source>
        <dbReference type="EMBL" id="NBH61758.1"/>
    </source>
</evidence>
<feature type="transmembrane region" description="Helical" evidence="6">
    <location>
        <begin position="88"/>
        <end position="109"/>
    </location>
</feature>
<dbReference type="InterPro" id="IPR019264">
    <property type="entry name" value="DUF2179"/>
</dbReference>
<comment type="caution">
    <text evidence="8">The sequence shown here is derived from an EMBL/GenBank/DDBJ whole genome shotgun (WGS) entry which is preliminary data.</text>
</comment>
<evidence type="ECO:0000259" key="7">
    <source>
        <dbReference type="Pfam" id="PF10035"/>
    </source>
</evidence>
<dbReference type="EMBL" id="QXWK01000015">
    <property type="protein sequence ID" value="NBH61758.1"/>
    <property type="molecule type" value="Genomic_DNA"/>
</dbReference>
<keyword evidence="4 6" id="KW-1133">Transmembrane helix</keyword>
<keyword evidence="2" id="KW-1003">Cell membrane</keyword>
<feature type="domain" description="DUF2179" evidence="7">
    <location>
        <begin position="229"/>
        <end position="280"/>
    </location>
</feature>
<dbReference type="Pfam" id="PF10035">
    <property type="entry name" value="DUF2179"/>
    <property type="match status" value="1"/>
</dbReference>
<evidence type="ECO:0000256" key="6">
    <source>
        <dbReference type="SAM" id="Phobius"/>
    </source>
</evidence>
<evidence type="ECO:0000313" key="9">
    <source>
        <dbReference type="Proteomes" id="UP000446866"/>
    </source>
</evidence>
<dbReference type="PANTHER" id="PTHR33545">
    <property type="entry name" value="UPF0750 MEMBRANE PROTEIN YITT-RELATED"/>
    <property type="match status" value="1"/>
</dbReference>
<dbReference type="PANTHER" id="PTHR33545:SF5">
    <property type="entry name" value="UPF0750 MEMBRANE PROTEIN YITT"/>
    <property type="match status" value="1"/>
</dbReference>
<protein>
    <submittedName>
        <fullName evidence="8">YitT family protein</fullName>
    </submittedName>
</protein>